<dbReference type="GO" id="GO:0046983">
    <property type="term" value="F:protein dimerization activity"/>
    <property type="evidence" value="ECO:0007669"/>
    <property type="project" value="InterPro"/>
</dbReference>
<comment type="caution">
    <text evidence="3">The sequence shown here is derived from an EMBL/GenBank/DDBJ whole genome shotgun (WGS) entry which is preliminary data.</text>
</comment>
<evidence type="ECO:0000256" key="1">
    <source>
        <dbReference type="SAM" id="MobiDB-lite"/>
    </source>
</evidence>
<feature type="compositionally biased region" description="Low complexity" evidence="1">
    <location>
        <begin position="205"/>
        <end position="220"/>
    </location>
</feature>
<dbReference type="PROSITE" id="PS50888">
    <property type="entry name" value="BHLH"/>
    <property type="match status" value="1"/>
</dbReference>
<evidence type="ECO:0000313" key="4">
    <source>
        <dbReference type="Proteomes" id="UP001378960"/>
    </source>
</evidence>
<name>A0AAV5QZX0_PICKL</name>
<feature type="compositionally biased region" description="Pro residues" evidence="1">
    <location>
        <begin position="102"/>
        <end position="116"/>
    </location>
</feature>
<evidence type="ECO:0000259" key="2">
    <source>
        <dbReference type="PROSITE" id="PS50888"/>
    </source>
</evidence>
<proteinExistence type="predicted"/>
<protein>
    <recommendedName>
        <fullName evidence="2">BHLH domain-containing protein</fullName>
    </recommendedName>
</protein>
<dbReference type="EMBL" id="BTGB01000001">
    <property type="protein sequence ID" value="GMM44725.1"/>
    <property type="molecule type" value="Genomic_DNA"/>
</dbReference>
<reference evidence="3 4" key="1">
    <citation type="journal article" date="2023" name="Elife">
        <title>Identification of key yeast species and microbe-microbe interactions impacting larval growth of Drosophila in the wild.</title>
        <authorList>
            <person name="Mure A."/>
            <person name="Sugiura Y."/>
            <person name="Maeda R."/>
            <person name="Honda K."/>
            <person name="Sakurai N."/>
            <person name="Takahashi Y."/>
            <person name="Watada M."/>
            <person name="Katoh T."/>
            <person name="Gotoh A."/>
            <person name="Gotoh Y."/>
            <person name="Taniguchi I."/>
            <person name="Nakamura K."/>
            <person name="Hayashi T."/>
            <person name="Katayama T."/>
            <person name="Uemura T."/>
            <person name="Hattori Y."/>
        </authorList>
    </citation>
    <scope>NUCLEOTIDE SEQUENCE [LARGE SCALE GENOMIC DNA]</scope>
    <source>
        <strain evidence="3 4">PK-24</strain>
    </source>
</reference>
<feature type="region of interest" description="Disordered" evidence="1">
    <location>
        <begin position="205"/>
        <end position="242"/>
    </location>
</feature>
<dbReference type="InterPro" id="IPR036638">
    <property type="entry name" value="HLH_DNA-bd_sf"/>
</dbReference>
<keyword evidence="4" id="KW-1185">Reference proteome</keyword>
<dbReference type="Gene3D" id="4.10.280.10">
    <property type="entry name" value="Helix-loop-helix DNA-binding domain"/>
    <property type="match status" value="1"/>
</dbReference>
<feature type="compositionally biased region" description="Basic and acidic residues" evidence="1">
    <location>
        <begin position="149"/>
        <end position="168"/>
    </location>
</feature>
<dbReference type="InterPro" id="IPR011598">
    <property type="entry name" value="bHLH_dom"/>
</dbReference>
<dbReference type="Proteomes" id="UP001378960">
    <property type="component" value="Unassembled WGS sequence"/>
</dbReference>
<feature type="compositionally biased region" description="Basic residues" evidence="1">
    <location>
        <begin position="131"/>
        <end position="148"/>
    </location>
</feature>
<dbReference type="AlphaFoldDB" id="A0AAV5QZX0"/>
<dbReference type="Pfam" id="PF00010">
    <property type="entry name" value="HLH"/>
    <property type="match status" value="1"/>
</dbReference>
<organism evidence="3 4">
    <name type="scientific">Pichia kluyveri</name>
    <name type="common">Yeast</name>
    <dbReference type="NCBI Taxonomy" id="36015"/>
    <lineage>
        <taxon>Eukaryota</taxon>
        <taxon>Fungi</taxon>
        <taxon>Dikarya</taxon>
        <taxon>Ascomycota</taxon>
        <taxon>Saccharomycotina</taxon>
        <taxon>Pichiomycetes</taxon>
        <taxon>Pichiales</taxon>
        <taxon>Pichiaceae</taxon>
        <taxon>Pichia</taxon>
    </lineage>
</organism>
<sequence length="269" mass="30670">MDFDFDAIGHLLLSPGLNQSNNFQNFTNDALSPGLLPNLSFTPPFSSIPLNDIHHDDNYLNDNNNNNNINININNPLLTTSESMALESFLDSIIDYPITSDQPPPPPPTAPPPPQQSPLEQKLIPTEPPLKKQKISKQKQKQKRHQTKPKKEQEQESKQSKESHIDTAAKRALHNETERLRRNAIKSAFNDLQELLNNSNFNLEEETQQLQQHQQQISEEPLTRRQQKRRLSSRSKASNSTKKAVVLNMAVVEISLLLEENEKLRRLVS</sequence>
<feature type="region of interest" description="Disordered" evidence="1">
    <location>
        <begin position="96"/>
        <end position="168"/>
    </location>
</feature>
<feature type="domain" description="BHLH" evidence="2">
    <location>
        <begin position="169"/>
        <end position="257"/>
    </location>
</feature>
<evidence type="ECO:0000313" key="3">
    <source>
        <dbReference type="EMBL" id="GMM44725.1"/>
    </source>
</evidence>
<accession>A0AAV5QZX0</accession>
<dbReference type="SUPFAM" id="SSF47459">
    <property type="entry name" value="HLH, helix-loop-helix DNA-binding domain"/>
    <property type="match status" value="1"/>
</dbReference>
<gene>
    <name evidence="3" type="ORF">DAPK24_013000</name>
</gene>